<proteinExistence type="predicted"/>
<dbReference type="Proteomes" id="UP001057860">
    <property type="component" value="Chromosome"/>
</dbReference>
<keyword evidence="2" id="KW-1133">Transmembrane helix</keyword>
<dbReference type="RefSeq" id="WP_050152187.1">
    <property type="nucleotide sequence ID" value="NZ_CP104006.1"/>
</dbReference>
<evidence type="ECO:0000256" key="1">
    <source>
        <dbReference type="SAM" id="Coils"/>
    </source>
</evidence>
<evidence type="ECO:0000313" key="4">
    <source>
        <dbReference type="Proteomes" id="UP001057860"/>
    </source>
</evidence>
<accession>A0ABY5UM30</accession>
<dbReference type="EMBL" id="CP104006">
    <property type="protein sequence ID" value="UWM43575.1"/>
    <property type="molecule type" value="Genomic_DNA"/>
</dbReference>
<organism evidence="3 4">
    <name type="scientific">Yersinia alsatica</name>
    <dbReference type="NCBI Taxonomy" id="2890317"/>
    <lineage>
        <taxon>Bacteria</taxon>
        <taxon>Pseudomonadati</taxon>
        <taxon>Pseudomonadota</taxon>
        <taxon>Gammaproteobacteria</taxon>
        <taxon>Enterobacterales</taxon>
        <taxon>Yersiniaceae</taxon>
        <taxon>Yersinia</taxon>
    </lineage>
</organism>
<keyword evidence="2" id="KW-0472">Membrane</keyword>
<sequence length="378" mass="43282">MTVNDDFREFVNSFALSSIDFSDGFVSVCLNEQSVKAEDFSKQLKTYGLIAEIIIDENTLAFSIGSGSFRDDSIIFSSLESLWRKSCSLSMVPEKFLLLSEQRSSFDDLSEINSIKQFIEWRTVLVRLSNHHFDTKSIWYLPDDEGGKEIVVEMHDNLSRVKKVNFSSLSLDSASKLIMTLNLDDAQSGERKSILKKAISDFVKNDKSIDNIITAGERVYNRYNDLLDLYTKRFSVNSILSEIEKKNLEYTTKINEFISSSQSKAFAIPGALIAVAALAKVTNEWEYLLVLIGLWMIYYITKTSNDVLRESYDHLVSDLDESFSRYYEFDEGKEVRNSATKTLESLKIKIQNAKRRLNNIDSLGIFMFFLGVLYIIFK</sequence>
<keyword evidence="2" id="KW-0812">Transmembrane</keyword>
<gene>
    <name evidence="3" type="ORF">N0H69_12630</name>
</gene>
<protein>
    <submittedName>
        <fullName evidence="3">Uncharacterized protein</fullName>
    </submittedName>
</protein>
<dbReference type="GeneID" id="75140859"/>
<evidence type="ECO:0000256" key="2">
    <source>
        <dbReference type="SAM" id="Phobius"/>
    </source>
</evidence>
<keyword evidence="4" id="KW-1185">Reference proteome</keyword>
<keyword evidence="1" id="KW-0175">Coiled coil</keyword>
<evidence type="ECO:0000313" key="3">
    <source>
        <dbReference type="EMBL" id="UWM43575.1"/>
    </source>
</evidence>
<name>A0ABY5UM30_9GAMM</name>
<feature type="coiled-coil region" evidence="1">
    <location>
        <begin position="336"/>
        <end position="363"/>
    </location>
</feature>
<reference evidence="3" key="1">
    <citation type="submission" date="2022-08" db="EMBL/GenBank/DDBJ databases">
        <authorList>
            <person name="Bogun A."/>
            <person name="Kislichkina A."/>
            <person name="Solomentsev V."/>
            <person name="Skryabin Y."/>
            <person name="Sizova A."/>
            <person name="Platonov M."/>
            <person name="Dentovskaya S."/>
        </authorList>
    </citation>
    <scope>NUCLEOTIDE SEQUENCE</scope>
    <source>
        <strain evidence="3">SCPM-O-B-7604</strain>
    </source>
</reference>
<feature type="transmembrane region" description="Helical" evidence="2">
    <location>
        <begin position="357"/>
        <end position="377"/>
    </location>
</feature>